<dbReference type="AlphaFoldDB" id="A0A2Z6NZI4"/>
<reference evidence="2" key="1">
    <citation type="journal article" date="2017" name="Front. Plant Sci.">
        <title>Climate Clever Clovers: New Paradigm to Reduce the Environmental Footprint of Ruminants by Breeding Low Methanogenic Forages Utilizing Haplotype Variation.</title>
        <authorList>
            <person name="Kaur P."/>
            <person name="Appels R."/>
            <person name="Bayer P.E."/>
            <person name="Keeble-Gagnere G."/>
            <person name="Wang J."/>
            <person name="Hirakawa H."/>
            <person name="Shirasawa K."/>
            <person name="Vercoe P."/>
            <person name="Stefanova K."/>
            <person name="Durmic Z."/>
            <person name="Nichols P."/>
            <person name="Revell C."/>
            <person name="Isobe S.N."/>
            <person name="Edwards D."/>
            <person name="Erskine W."/>
        </authorList>
    </citation>
    <scope>NUCLEOTIDE SEQUENCE [LARGE SCALE GENOMIC DNA]</scope>
    <source>
        <strain evidence="2">cv. Daliak</strain>
    </source>
</reference>
<organism evidence="1 2">
    <name type="scientific">Trifolium subterraneum</name>
    <name type="common">Subterranean clover</name>
    <dbReference type="NCBI Taxonomy" id="3900"/>
    <lineage>
        <taxon>Eukaryota</taxon>
        <taxon>Viridiplantae</taxon>
        <taxon>Streptophyta</taxon>
        <taxon>Embryophyta</taxon>
        <taxon>Tracheophyta</taxon>
        <taxon>Spermatophyta</taxon>
        <taxon>Magnoliopsida</taxon>
        <taxon>eudicotyledons</taxon>
        <taxon>Gunneridae</taxon>
        <taxon>Pentapetalae</taxon>
        <taxon>rosids</taxon>
        <taxon>fabids</taxon>
        <taxon>Fabales</taxon>
        <taxon>Fabaceae</taxon>
        <taxon>Papilionoideae</taxon>
        <taxon>50 kb inversion clade</taxon>
        <taxon>NPAAA clade</taxon>
        <taxon>Hologalegina</taxon>
        <taxon>IRL clade</taxon>
        <taxon>Trifolieae</taxon>
        <taxon>Trifolium</taxon>
    </lineage>
</organism>
<dbReference type="InterPro" id="IPR009057">
    <property type="entry name" value="Homeodomain-like_sf"/>
</dbReference>
<dbReference type="Gene3D" id="1.10.10.60">
    <property type="entry name" value="Homeodomain-like"/>
    <property type="match status" value="1"/>
</dbReference>
<protein>
    <recommendedName>
        <fullName evidence="3">Myb-like domain-containing protein</fullName>
    </recommendedName>
</protein>
<accession>A0A2Z6NZI4</accession>
<dbReference type="Proteomes" id="UP000242715">
    <property type="component" value="Unassembled WGS sequence"/>
</dbReference>
<proteinExistence type="predicted"/>
<dbReference type="EMBL" id="DF974595">
    <property type="protein sequence ID" value="GAU49611.1"/>
    <property type="molecule type" value="Genomic_DNA"/>
</dbReference>
<dbReference type="SUPFAM" id="SSF46689">
    <property type="entry name" value="Homeodomain-like"/>
    <property type="match status" value="1"/>
</dbReference>
<evidence type="ECO:0000313" key="1">
    <source>
        <dbReference type="EMBL" id="GAU49611.1"/>
    </source>
</evidence>
<name>A0A2Z6NZI4_TRISU</name>
<gene>
    <name evidence="1" type="ORF">TSUD_286530</name>
</gene>
<evidence type="ECO:0008006" key="3">
    <source>
        <dbReference type="Google" id="ProtNLM"/>
    </source>
</evidence>
<evidence type="ECO:0000313" key="2">
    <source>
        <dbReference type="Proteomes" id="UP000242715"/>
    </source>
</evidence>
<sequence length="143" mass="16693">MANNNQYDPNFWTQERNDLFQQLATTIPITAPDRYEQIARSFPGRTVGELHQRDIFRLSNSINLLDPTVGHSTRPSIRPPLLWTQQEKVVLDNYKLYYRNNVDTIVEVLRDLPQAHRGSEGPRTESQVKDYYANNYIPGQPYN</sequence>
<keyword evidence="2" id="KW-1185">Reference proteome</keyword>